<proteinExistence type="predicted"/>
<keyword evidence="2" id="KW-0813">Transport</keyword>
<evidence type="ECO:0000313" key="14">
    <source>
        <dbReference type="Proteomes" id="UP000250179"/>
    </source>
</evidence>
<dbReference type="GeneID" id="33319038"/>
<accession>A0A2Z2M8L8</accession>
<sequence>MDPVLLSRIQFALTAGYHWIFVPASIGMGFMVFLLWTMAAITNEEQWHKAAKFFSKWLGVFFVLGVPTGIVMEFEFGANWANYSTFVGSIFGPPLMLEGLFAFALESTFIGVLLFGMDRLPRVISWFASFFVFIGSSLSGLWILIANSWQQVPSAYIIKDTPLGPRAELTDFMKAVFNPLMVSQYTHTINSAIITGAYIVAAVGAYYLLKKRHVQVARSAVAIGIVVLAISSIIQLYPTGHEEGAVIAKYQPTKLAADEGLYKTEEGAPMLVFGIVDEKNREVKAAIGIPKLLSWLAFGDWNAKVLGLHDAAEYVWYQQVLNNPNYADEKVKKEVVEQIMRAHGINPNDPKANEKMVEVLEESIPVAFMFYAYRVMVGLGTLFILIGGLGVLLLLLGKLYDSRWFLKVLVYTLPLPWFAGEAGWFTHEVGRMPWMVWGMVTVNTGVSSNVSATSVLITLIGFVVVYTILFYIWLHFVKKLVREGPEPVEGDPTAKPAPAVSAAGGGQ</sequence>
<gene>
    <name evidence="13" type="ORF">A3L09_01470</name>
</gene>
<dbReference type="GO" id="GO:0009055">
    <property type="term" value="F:electron transfer activity"/>
    <property type="evidence" value="ECO:0007669"/>
    <property type="project" value="InterPro"/>
</dbReference>
<name>A0A2Z2M8L8_THEPR</name>
<evidence type="ECO:0000256" key="12">
    <source>
        <dbReference type="SAM" id="Phobius"/>
    </source>
</evidence>
<evidence type="ECO:0000256" key="8">
    <source>
        <dbReference type="ARBA" id="ARBA00022989"/>
    </source>
</evidence>
<feature type="transmembrane region" description="Helical" evidence="12">
    <location>
        <begin position="408"/>
        <end position="426"/>
    </location>
</feature>
<evidence type="ECO:0000256" key="1">
    <source>
        <dbReference type="ARBA" id="ARBA00004651"/>
    </source>
</evidence>
<evidence type="ECO:0000256" key="10">
    <source>
        <dbReference type="ARBA" id="ARBA00023136"/>
    </source>
</evidence>
<dbReference type="OrthoDB" id="41618at2157"/>
<feature type="transmembrane region" description="Helical" evidence="12">
    <location>
        <begin position="446"/>
        <end position="474"/>
    </location>
</feature>
<keyword evidence="7" id="KW-0249">Electron transport</keyword>
<keyword evidence="14" id="KW-1185">Reference proteome</keyword>
<evidence type="ECO:0000256" key="4">
    <source>
        <dbReference type="ARBA" id="ARBA00022617"/>
    </source>
</evidence>
<dbReference type="PANTHER" id="PTHR30365">
    <property type="entry name" value="CYTOCHROME D UBIQUINOL OXIDASE"/>
    <property type="match status" value="1"/>
</dbReference>
<feature type="transmembrane region" description="Helical" evidence="12">
    <location>
        <begin position="20"/>
        <end position="41"/>
    </location>
</feature>
<dbReference type="PIRSF" id="PIRSF006446">
    <property type="entry name" value="Cyt_quinol_oxidase_1"/>
    <property type="match status" value="1"/>
</dbReference>
<dbReference type="RefSeq" id="WP_088857295.1">
    <property type="nucleotide sequence ID" value="NZ_CP014862.1"/>
</dbReference>
<protein>
    <submittedName>
        <fullName evidence="13">Cytochrome D ubiquinol oxidase subunit I</fullName>
    </submittedName>
</protein>
<keyword evidence="4" id="KW-0349">Heme</keyword>
<keyword evidence="3" id="KW-1003">Cell membrane</keyword>
<dbReference type="AlphaFoldDB" id="A0A2Z2M8L8"/>
<evidence type="ECO:0000256" key="2">
    <source>
        <dbReference type="ARBA" id="ARBA00022448"/>
    </source>
</evidence>
<evidence type="ECO:0000256" key="7">
    <source>
        <dbReference type="ARBA" id="ARBA00022982"/>
    </source>
</evidence>
<keyword evidence="10 12" id="KW-0472">Membrane</keyword>
<dbReference type="GO" id="GO:0016682">
    <property type="term" value="F:oxidoreductase activity, acting on diphenols and related substances as donors, oxygen as acceptor"/>
    <property type="evidence" value="ECO:0007669"/>
    <property type="project" value="TreeGrafter"/>
</dbReference>
<comment type="subcellular location">
    <subcellularLocation>
        <location evidence="1">Cell membrane</location>
        <topology evidence="1">Multi-pass membrane protein</topology>
    </subcellularLocation>
</comment>
<evidence type="ECO:0000313" key="13">
    <source>
        <dbReference type="EMBL" id="ASJ02026.1"/>
    </source>
</evidence>
<dbReference type="GO" id="GO:0019646">
    <property type="term" value="P:aerobic electron transport chain"/>
    <property type="evidence" value="ECO:0007669"/>
    <property type="project" value="InterPro"/>
</dbReference>
<dbReference type="Pfam" id="PF01654">
    <property type="entry name" value="Cyt_bd_oxida_I"/>
    <property type="match status" value="1"/>
</dbReference>
<dbReference type="KEGG" id="tprf:A3L09_01470"/>
<dbReference type="PANTHER" id="PTHR30365:SF14">
    <property type="entry name" value="CYTOCHROME BD MENAQUINOL OXIDASE SUBUNIT I-RELATED"/>
    <property type="match status" value="1"/>
</dbReference>
<feature type="transmembrane region" description="Helical" evidence="12">
    <location>
        <begin position="94"/>
        <end position="116"/>
    </location>
</feature>
<dbReference type="GO" id="GO:0070069">
    <property type="term" value="C:cytochrome complex"/>
    <property type="evidence" value="ECO:0007669"/>
    <property type="project" value="InterPro"/>
</dbReference>
<keyword evidence="8 12" id="KW-1133">Transmembrane helix</keyword>
<keyword evidence="6" id="KW-0479">Metal-binding</keyword>
<dbReference type="GO" id="GO:0020037">
    <property type="term" value="F:heme binding"/>
    <property type="evidence" value="ECO:0007669"/>
    <property type="project" value="TreeGrafter"/>
</dbReference>
<feature type="transmembrane region" description="Helical" evidence="12">
    <location>
        <begin position="123"/>
        <end position="145"/>
    </location>
</feature>
<evidence type="ECO:0000256" key="6">
    <source>
        <dbReference type="ARBA" id="ARBA00022723"/>
    </source>
</evidence>
<reference evidence="13 14" key="1">
    <citation type="submission" date="2016-03" db="EMBL/GenBank/DDBJ databases">
        <title>Complete genome sequence of Thermococcus profundus strain DT5432.</title>
        <authorList>
            <person name="Oger P.M."/>
        </authorList>
    </citation>
    <scope>NUCLEOTIDE SEQUENCE [LARGE SCALE GENOMIC DNA]</scope>
    <source>
        <strain evidence="13 14">DT 5432</strain>
    </source>
</reference>
<dbReference type="InterPro" id="IPR002585">
    <property type="entry name" value="Cyt-d_ubiquinol_oxidase_su_1"/>
</dbReference>
<feature type="transmembrane region" description="Helical" evidence="12">
    <location>
        <begin position="371"/>
        <end position="396"/>
    </location>
</feature>
<evidence type="ECO:0000256" key="3">
    <source>
        <dbReference type="ARBA" id="ARBA00022475"/>
    </source>
</evidence>
<evidence type="ECO:0000256" key="9">
    <source>
        <dbReference type="ARBA" id="ARBA00023004"/>
    </source>
</evidence>
<feature type="region of interest" description="Disordered" evidence="11">
    <location>
        <begin position="486"/>
        <end position="507"/>
    </location>
</feature>
<dbReference type="GO" id="GO:0046872">
    <property type="term" value="F:metal ion binding"/>
    <property type="evidence" value="ECO:0007669"/>
    <property type="project" value="UniProtKB-KW"/>
</dbReference>
<keyword evidence="9" id="KW-0408">Iron</keyword>
<feature type="transmembrane region" description="Helical" evidence="12">
    <location>
        <begin position="216"/>
        <end position="237"/>
    </location>
</feature>
<dbReference type="EMBL" id="CP014862">
    <property type="protein sequence ID" value="ASJ02026.1"/>
    <property type="molecule type" value="Genomic_DNA"/>
</dbReference>
<feature type="transmembrane region" description="Helical" evidence="12">
    <location>
        <begin position="189"/>
        <end position="209"/>
    </location>
</feature>
<evidence type="ECO:0000256" key="5">
    <source>
        <dbReference type="ARBA" id="ARBA00022692"/>
    </source>
</evidence>
<dbReference type="GO" id="GO:0005886">
    <property type="term" value="C:plasma membrane"/>
    <property type="evidence" value="ECO:0007669"/>
    <property type="project" value="UniProtKB-SubCell"/>
</dbReference>
<dbReference type="Proteomes" id="UP000250179">
    <property type="component" value="Chromosome"/>
</dbReference>
<feature type="transmembrane region" description="Helical" evidence="12">
    <location>
        <begin position="53"/>
        <end position="74"/>
    </location>
</feature>
<keyword evidence="5 12" id="KW-0812">Transmembrane</keyword>
<organism evidence="13 14">
    <name type="scientific">Thermococcus profundus</name>
    <dbReference type="NCBI Taxonomy" id="49899"/>
    <lineage>
        <taxon>Archaea</taxon>
        <taxon>Methanobacteriati</taxon>
        <taxon>Methanobacteriota</taxon>
        <taxon>Thermococci</taxon>
        <taxon>Thermococcales</taxon>
        <taxon>Thermococcaceae</taxon>
        <taxon>Thermococcus</taxon>
    </lineage>
</organism>
<evidence type="ECO:0000256" key="11">
    <source>
        <dbReference type="SAM" id="MobiDB-lite"/>
    </source>
</evidence>